<evidence type="ECO:0000256" key="1">
    <source>
        <dbReference type="SAM" id="Phobius"/>
    </source>
</evidence>
<dbReference type="AlphaFoldDB" id="A0A5N4A2P4"/>
<keyword evidence="3" id="KW-1185">Reference proteome</keyword>
<dbReference type="Proteomes" id="UP000327044">
    <property type="component" value="Unassembled WGS sequence"/>
</dbReference>
<dbReference type="InParanoid" id="A0A5N4A2P4"/>
<keyword evidence="1" id="KW-1133">Transmembrane helix</keyword>
<protein>
    <submittedName>
        <fullName evidence="2">Uncharacterized protein</fullName>
    </submittedName>
</protein>
<dbReference type="OrthoDB" id="10453617at2759"/>
<keyword evidence="1" id="KW-0472">Membrane</keyword>
<dbReference type="EMBL" id="VVIM01000011">
    <property type="protein sequence ID" value="KAB0791587.1"/>
    <property type="molecule type" value="Genomic_DNA"/>
</dbReference>
<feature type="transmembrane region" description="Helical" evidence="1">
    <location>
        <begin position="35"/>
        <end position="55"/>
    </location>
</feature>
<comment type="caution">
    <text evidence="2">The sequence shown here is derived from an EMBL/GenBank/DDBJ whole genome shotgun (WGS) entry which is preliminary data.</text>
</comment>
<sequence length="160" mass="17702">MSNGSLDLYAEESIDSEVTNSVGYSKSFATPFGPLHYMVGVAGVSLVLFIIYVVYQQAKFSQNQHQEQAPRETGGGCEHRFCARVQLTNSSCSCLLDTLARNPMVTERVGARPLRNARVTGYSSAYPQDLPPSYVSSVRYDCPPSYEEAITFNFNISQHI</sequence>
<accession>A0A5N4A2P4</accession>
<proteinExistence type="predicted"/>
<reference evidence="2 3" key="1">
    <citation type="journal article" date="2018" name="Elife">
        <title>Firefly genomes illuminate parallel origins of bioluminescence in beetles.</title>
        <authorList>
            <person name="Fallon T.R."/>
            <person name="Lower S.E."/>
            <person name="Chang C.H."/>
            <person name="Bessho-Uehara M."/>
            <person name="Martin G.J."/>
            <person name="Bewick A.J."/>
            <person name="Behringer M."/>
            <person name="Debat H.J."/>
            <person name="Wong I."/>
            <person name="Day J.C."/>
            <person name="Suvorov A."/>
            <person name="Silva C.J."/>
            <person name="Stanger-Hall K.F."/>
            <person name="Hall D.W."/>
            <person name="Schmitz R.J."/>
            <person name="Nelson D.R."/>
            <person name="Lewis S.M."/>
            <person name="Shigenobu S."/>
            <person name="Bybee S.M."/>
            <person name="Larracuente A.M."/>
            <person name="Oba Y."/>
            <person name="Weng J.K."/>
        </authorList>
    </citation>
    <scope>NUCLEOTIDE SEQUENCE [LARGE SCALE GENOMIC DNA]</scope>
    <source>
        <strain evidence="2">1611_PpyrPB1</strain>
        <tissue evidence="2">Whole body</tissue>
    </source>
</reference>
<evidence type="ECO:0000313" key="2">
    <source>
        <dbReference type="EMBL" id="KAB0791587.1"/>
    </source>
</evidence>
<organism evidence="2 3">
    <name type="scientific">Photinus pyralis</name>
    <name type="common">Common eastern firefly</name>
    <name type="synonym">Lampyris pyralis</name>
    <dbReference type="NCBI Taxonomy" id="7054"/>
    <lineage>
        <taxon>Eukaryota</taxon>
        <taxon>Metazoa</taxon>
        <taxon>Ecdysozoa</taxon>
        <taxon>Arthropoda</taxon>
        <taxon>Hexapoda</taxon>
        <taxon>Insecta</taxon>
        <taxon>Pterygota</taxon>
        <taxon>Neoptera</taxon>
        <taxon>Endopterygota</taxon>
        <taxon>Coleoptera</taxon>
        <taxon>Polyphaga</taxon>
        <taxon>Elateriformia</taxon>
        <taxon>Elateroidea</taxon>
        <taxon>Lampyridae</taxon>
        <taxon>Lampyrinae</taxon>
        <taxon>Photinus</taxon>
    </lineage>
</organism>
<gene>
    <name evidence="2" type="ORF">PPYR_03387</name>
</gene>
<keyword evidence="1" id="KW-0812">Transmembrane</keyword>
<name>A0A5N4A2P4_PHOPY</name>
<evidence type="ECO:0000313" key="3">
    <source>
        <dbReference type="Proteomes" id="UP000327044"/>
    </source>
</evidence>